<evidence type="ECO:0000313" key="3">
    <source>
        <dbReference type="Proteomes" id="UP000012065"/>
    </source>
</evidence>
<proteinExistence type="predicted"/>
<dbReference type="AlphaFoldDB" id="M5BSI7"/>
<feature type="compositionally biased region" description="Acidic residues" evidence="1">
    <location>
        <begin position="1"/>
        <end position="10"/>
    </location>
</feature>
<feature type="compositionally biased region" description="Basic and acidic residues" evidence="1">
    <location>
        <begin position="99"/>
        <end position="108"/>
    </location>
</feature>
<reference evidence="2 3" key="1">
    <citation type="journal article" date="2013" name="J. Biotechnol.">
        <title>Establishment and interpretation of the genome sequence of the phytopathogenic fungus Rhizoctonia solani AG1-IB isolate 7/3/14.</title>
        <authorList>
            <person name="Wibberg D.W."/>
            <person name="Jelonek L.J."/>
            <person name="Rupp O.R."/>
            <person name="Hennig M.H."/>
            <person name="Eikmeyer F.E."/>
            <person name="Goesmann A.G."/>
            <person name="Hartmann A.H."/>
            <person name="Borriss R.B."/>
            <person name="Grosch R.G."/>
            <person name="Puehler A.P."/>
            <person name="Schlueter A.S."/>
        </authorList>
    </citation>
    <scope>NUCLEOTIDE SEQUENCE [LARGE SCALE GENOMIC DNA]</scope>
    <source>
        <strain evidence="3">AG1-IB / isolate 7/3/14</strain>
    </source>
</reference>
<dbReference type="EMBL" id="CAOJ01006910">
    <property type="protein sequence ID" value="CCO30723.1"/>
    <property type="molecule type" value="Genomic_DNA"/>
</dbReference>
<sequence length="118" mass="12659">MPEDEDEDEPTPPPPRPANRPPPVPRAMSPPSRNPPRTPGSRQNSVDVSAGQPQGFTMVEVPGDESDLDGPPPPPRPATRPPPPPSSRPPPPPQEESDFEHAGVDEYMTRSLGTSHPT</sequence>
<name>M5BSI7_THACB</name>
<organism evidence="2 3">
    <name type="scientific">Thanatephorus cucumeris (strain AG1-IB / isolate 7/3/14)</name>
    <name type="common">Lettuce bottom rot fungus</name>
    <name type="synonym">Rhizoctonia solani</name>
    <dbReference type="NCBI Taxonomy" id="1108050"/>
    <lineage>
        <taxon>Eukaryota</taxon>
        <taxon>Fungi</taxon>
        <taxon>Dikarya</taxon>
        <taxon>Basidiomycota</taxon>
        <taxon>Agaricomycotina</taxon>
        <taxon>Agaricomycetes</taxon>
        <taxon>Cantharellales</taxon>
        <taxon>Ceratobasidiaceae</taxon>
        <taxon>Rhizoctonia</taxon>
        <taxon>Rhizoctonia solani AG-1</taxon>
    </lineage>
</organism>
<dbReference type="Proteomes" id="UP000012065">
    <property type="component" value="Unassembled WGS sequence"/>
</dbReference>
<feature type="compositionally biased region" description="Pro residues" evidence="1">
    <location>
        <begin position="11"/>
        <end position="25"/>
    </location>
</feature>
<accession>M5BSI7</accession>
<feature type="compositionally biased region" description="Pro residues" evidence="1">
    <location>
        <begin position="70"/>
        <end position="94"/>
    </location>
</feature>
<evidence type="ECO:0000256" key="1">
    <source>
        <dbReference type="SAM" id="MobiDB-lite"/>
    </source>
</evidence>
<feature type="region of interest" description="Disordered" evidence="1">
    <location>
        <begin position="1"/>
        <end position="118"/>
    </location>
</feature>
<comment type="caution">
    <text evidence="2">The sequence shown here is derived from an EMBL/GenBank/DDBJ whole genome shotgun (WGS) entry which is preliminary data.</text>
</comment>
<feature type="compositionally biased region" description="Polar residues" evidence="1">
    <location>
        <begin position="40"/>
        <end position="55"/>
    </location>
</feature>
<gene>
    <name evidence="2" type="ORF">BN14_04753</name>
</gene>
<dbReference type="HOGENOM" id="CLU_2074751_0_0_1"/>
<protein>
    <submittedName>
        <fullName evidence="2">Uncharacterized protein</fullName>
    </submittedName>
</protein>
<evidence type="ECO:0000313" key="2">
    <source>
        <dbReference type="EMBL" id="CCO30723.1"/>
    </source>
</evidence>